<dbReference type="AlphaFoldDB" id="A0A1D6P253"/>
<accession>A0A1D6P253</accession>
<dbReference type="FunFam" id="1.10.630.10:FF:000062">
    <property type="entry name" value="Ent-kaurene oxidase 2"/>
    <property type="match status" value="1"/>
</dbReference>
<dbReference type="InParanoid" id="A0A1D6P253"/>
<keyword evidence="7" id="KW-1133">Transmembrane helix</keyword>
<dbReference type="GO" id="GO:0016020">
    <property type="term" value="C:membrane"/>
    <property type="evidence" value="ECO:0007669"/>
    <property type="project" value="UniProtKB-SubCell"/>
</dbReference>
<comment type="cofactor">
    <cofactor evidence="1 12">
        <name>heme</name>
        <dbReference type="ChEBI" id="CHEBI:30413"/>
    </cofactor>
</comment>
<dbReference type="PROSITE" id="PS00086">
    <property type="entry name" value="CYTOCHROME_P450"/>
    <property type="match status" value="1"/>
</dbReference>
<evidence type="ECO:0000256" key="3">
    <source>
        <dbReference type="ARBA" id="ARBA00010617"/>
    </source>
</evidence>
<evidence type="ECO:0000256" key="2">
    <source>
        <dbReference type="ARBA" id="ARBA00004167"/>
    </source>
</evidence>
<dbReference type="EMBL" id="CM000785">
    <property type="protein sequence ID" value="AQL04090.1"/>
    <property type="molecule type" value="Genomic_DNA"/>
</dbReference>
<comment type="similarity">
    <text evidence="3 13">Belongs to the cytochrome P450 family.</text>
</comment>
<keyword evidence="8 13" id="KW-0560">Oxidoreductase</keyword>
<dbReference type="GO" id="GO:0010241">
    <property type="term" value="P:ent-kaurene oxidation to kaurenoic acid"/>
    <property type="evidence" value="ECO:0007669"/>
    <property type="project" value="InterPro"/>
</dbReference>
<organism evidence="14">
    <name type="scientific">Zea mays</name>
    <name type="common">Maize</name>
    <dbReference type="NCBI Taxonomy" id="4577"/>
    <lineage>
        <taxon>Eukaryota</taxon>
        <taxon>Viridiplantae</taxon>
        <taxon>Streptophyta</taxon>
        <taxon>Embryophyta</taxon>
        <taxon>Tracheophyta</taxon>
        <taxon>Spermatophyta</taxon>
        <taxon>Magnoliopsida</taxon>
        <taxon>Liliopsida</taxon>
        <taxon>Poales</taxon>
        <taxon>Poaceae</taxon>
        <taxon>PACMAD clade</taxon>
        <taxon>Panicoideae</taxon>
        <taxon>Andropogonodae</taxon>
        <taxon>Andropogoneae</taxon>
        <taxon>Tripsacinae</taxon>
        <taxon>Zea</taxon>
    </lineage>
</organism>
<proteinExistence type="inferred from homology"/>
<evidence type="ECO:0000256" key="7">
    <source>
        <dbReference type="ARBA" id="ARBA00022989"/>
    </source>
</evidence>
<dbReference type="InterPro" id="IPR001128">
    <property type="entry name" value="Cyt_P450"/>
</dbReference>
<dbReference type="GO" id="GO:0005506">
    <property type="term" value="F:iron ion binding"/>
    <property type="evidence" value="ECO:0007669"/>
    <property type="project" value="InterPro"/>
</dbReference>
<dbReference type="FunFam" id="1.10.630.10:FF:000421">
    <property type="entry name" value="Kaurene oxidase2"/>
    <property type="match status" value="1"/>
</dbReference>
<dbReference type="ExpressionAtlas" id="A0A1D6P253">
    <property type="expression patterns" value="baseline and differential"/>
</dbReference>
<sequence>MQSLLAGIPAGGAAAAAAVGGLVAAAALAERADQKNRLNLPPAVPGLPIIGNLHQLKEKKPHQTFARWSEEYGPIYSIRTGASSVVVVNSAEVAKEFALLVISLPAVHFLCFLKVEMYQGLKRPPFCFEKMPYYCRIPLNAMVAKYSSINTRKLPKALSVLTRDKKIVAMSDQGELYKMVKRYIMVSMLGAAAQKQFRDTRNTMIDNMLSTFHALVADDPKAPLNFRDVFQNELFGLSMTQANDFLHILRFETGLQIQALSEDVSSVYVEEFGKALSREEIYQTAVADMMMCAIEVDWRDFFPYLGWIPNRSFETRVLTTEARRTALMQALINQQKERIARGESRMSYVDFLLAENTLTDEQLLMLVWEAVIEAADTTLVTTEWAMYEIAKHPEKQEYLYQEIRKVCGNKTVTEDHLPELPYLNAVFHETLRRHSPVPLVPPRLVHESTNLAGYEVPAGTQMIINLYGCNMNKSDWDAPEEWRPERFLDGSFEVADMYKTMAFGGGRRACAGSIQAVNIACTAIARFVQEFAWTLKEGDEDKDDTIQLTTNRLYPLHVYLTPRGRK</sequence>
<dbReference type="InterPro" id="IPR017972">
    <property type="entry name" value="Cyt_P450_CS"/>
</dbReference>
<evidence type="ECO:0000256" key="11">
    <source>
        <dbReference type="ARBA" id="ARBA00023136"/>
    </source>
</evidence>
<dbReference type="PANTHER" id="PTHR47283:SF1">
    <property type="entry name" value="ENT-KAURENE OXIDASE, CHLOROPLASTIC"/>
    <property type="match status" value="1"/>
</dbReference>
<protein>
    <submittedName>
        <fullName evidence="14">Kaurene oxidase2</fullName>
    </submittedName>
</protein>
<name>A0A1D6P253_MAIZE</name>
<evidence type="ECO:0000256" key="13">
    <source>
        <dbReference type="RuleBase" id="RU000461"/>
    </source>
</evidence>
<dbReference type="GO" id="GO:0052615">
    <property type="term" value="F:ent-kaurene oxidase activity"/>
    <property type="evidence" value="ECO:0007669"/>
    <property type="project" value="InterPro"/>
</dbReference>
<dbReference type="SMR" id="A0A1D6P253"/>
<evidence type="ECO:0000256" key="8">
    <source>
        <dbReference type="ARBA" id="ARBA00023002"/>
    </source>
</evidence>
<evidence type="ECO:0000256" key="12">
    <source>
        <dbReference type="PIRSR" id="PIRSR602401-1"/>
    </source>
</evidence>
<dbReference type="CDD" id="cd11075">
    <property type="entry name" value="CYP77_89"/>
    <property type="match status" value="1"/>
</dbReference>
<dbReference type="GO" id="GO:0020037">
    <property type="term" value="F:heme binding"/>
    <property type="evidence" value="ECO:0007669"/>
    <property type="project" value="InterPro"/>
</dbReference>
<evidence type="ECO:0000256" key="10">
    <source>
        <dbReference type="ARBA" id="ARBA00023033"/>
    </source>
</evidence>
<keyword evidence="4 12" id="KW-0349">Heme</keyword>
<dbReference type="Gene3D" id="1.10.630.10">
    <property type="entry name" value="Cytochrome P450"/>
    <property type="match status" value="2"/>
</dbReference>
<evidence type="ECO:0000313" key="14">
    <source>
        <dbReference type="EMBL" id="AQL04090.1"/>
    </source>
</evidence>
<evidence type="ECO:0000256" key="6">
    <source>
        <dbReference type="ARBA" id="ARBA00022723"/>
    </source>
</evidence>
<keyword evidence="5" id="KW-0812">Transmembrane</keyword>
<gene>
    <name evidence="14" type="ORF">ZEAMMB73_Zm00001d046342</name>
</gene>
<comment type="subcellular location">
    <subcellularLocation>
        <location evidence="2">Membrane</location>
        <topology evidence="2">Single-pass membrane protein</topology>
    </subcellularLocation>
</comment>
<dbReference type="PANTHER" id="PTHR47283">
    <property type="entry name" value="ENT-KAURENE OXIDASE, CHLOROPLASTIC"/>
    <property type="match status" value="1"/>
</dbReference>
<keyword evidence="11" id="KW-0472">Membrane</keyword>
<keyword evidence="9 12" id="KW-0408">Iron</keyword>
<keyword evidence="6 12" id="KW-0479">Metal-binding</keyword>
<evidence type="ECO:0000256" key="5">
    <source>
        <dbReference type="ARBA" id="ARBA00022692"/>
    </source>
</evidence>
<dbReference type="STRING" id="4577.A0A1D6P253"/>
<evidence type="ECO:0000256" key="1">
    <source>
        <dbReference type="ARBA" id="ARBA00001971"/>
    </source>
</evidence>
<evidence type="ECO:0000256" key="9">
    <source>
        <dbReference type="ARBA" id="ARBA00023004"/>
    </source>
</evidence>
<dbReference type="InterPro" id="IPR044225">
    <property type="entry name" value="KO_chloroplastic"/>
</dbReference>
<dbReference type="InterPro" id="IPR036396">
    <property type="entry name" value="Cyt_P450_sf"/>
</dbReference>
<dbReference type="IntAct" id="A0A1D6P253">
    <property type="interactions" value="1"/>
</dbReference>
<feature type="binding site" description="axial binding residue" evidence="12">
    <location>
        <position position="510"/>
    </location>
    <ligand>
        <name>heme</name>
        <dbReference type="ChEBI" id="CHEBI:30413"/>
    </ligand>
    <ligandPart>
        <name>Fe</name>
        <dbReference type="ChEBI" id="CHEBI:18248"/>
    </ligandPart>
</feature>
<reference evidence="14" key="1">
    <citation type="submission" date="2015-12" db="EMBL/GenBank/DDBJ databases">
        <title>Update maize B73 reference genome by single molecule sequencing technologies.</title>
        <authorList>
            <consortium name="Maize Genome Sequencing Project"/>
            <person name="Ware D."/>
        </authorList>
    </citation>
    <scope>NUCLEOTIDE SEQUENCE</scope>
    <source>
        <tissue evidence="14">Seedling</tissue>
    </source>
</reference>
<keyword evidence="10 13" id="KW-0503">Monooxygenase</keyword>
<dbReference type="PRINTS" id="PR00463">
    <property type="entry name" value="EP450I"/>
</dbReference>
<dbReference type="SUPFAM" id="SSF48264">
    <property type="entry name" value="Cytochrome P450"/>
    <property type="match status" value="1"/>
</dbReference>
<dbReference type="InterPro" id="IPR002401">
    <property type="entry name" value="Cyt_P450_E_grp-I"/>
</dbReference>
<evidence type="ECO:0000256" key="4">
    <source>
        <dbReference type="ARBA" id="ARBA00022617"/>
    </source>
</evidence>
<dbReference type="Pfam" id="PF00067">
    <property type="entry name" value="p450"/>
    <property type="match status" value="2"/>
</dbReference>
<dbReference type="GO" id="GO:0009686">
    <property type="term" value="P:gibberellin biosynthetic process"/>
    <property type="evidence" value="ECO:0007669"/>
    <property type="project" value="InterPro"/>
</dbReference>